<dbReference type="PANTHER" id="PTHR47867:SF1">
    <property type="entry name" value="ADENINE NUCLEOTIDE ALPHA HYDROLASES-LIKE SUPERFAMILY PROTEIN"/>
    <property type="match status" value="1"/>
</dbReference>
<proteinExistence type="predicted"/>
<evidence type="ECO:0000256" key="1">
    <source>
        <dbReference type="SAM" id="MobiDB-lite"/>
    </source>
</evidence>
<gene>
    <name evidence="2" type="ORF">DCAF_LOCUS5036</name>
</gene>
<dbReference type="Proteomes" id="UP001314170">
    <property type="component" value="Unassembled WGS sequence"/>
</dbReference>
<dbReference type="EMBL" id="CAWUPB010000851">
    <property type="protein sequence ID" value="CAK7327328.1"/>
    <property type="molecule type" value="Genomic_DNA"/>
</dbReference>
<evidence type="ECO:0000313" key="3">
    <source>
        <dbReference type="Proteomes" id="UP001314170"/>
    </source>
</evidence>
<dbReference type="PANTHER" id="PTHR47867">
    <property type="entry name" value="ADENINE NUCLEOTIDE ALPHA HYDROLASES-LIKE SUPERFAMILY PROTEIN"/>
    <property type="match status" value="1"/>
</dbReference>
<dbReference type="SUPFAM" id="SSF52402">
    <property type="entry name" value="Adenine nucleotide alpha hydrolases-like"/>
    <property type="match status" value="1"/>
</dbReference>
<organism evidence="2 3">
    <name type="scientific">Dovyalis caffra</name>
    <dbReference type="NCBI Taxonomy" id="77055"/>
    <lineage>
        <taxon>Eukaryota</taxon>
        <taxon>Viridiplantae</taxon>
        <taxon>Streptophyta</taxon>
        <taxon>Embryophyta</taxon>
        <taxon>Tracheophyta</taxon>
        <taxon>Spermatophyta</taxon>
        <taxon>Magnoliopsida</taxon>
        <taxon>eudicotyledons</taxon>
        <taxon>Gunneridae</taxon>
        <taxon>Pentapetalae</taxon>
        <taxon>rosids</taxon>
        <taxon>fabids</taxon>
        <taxon>Malpighiales</taxon>
        <taxon>Salicaceae</taxon>
        <taxon>Flacourtieae</taxon>
        <taxon>Dovyalis</taxon>
    </lineage>
</organism>
<accession>A0AAV1R0A0</accession>
<dbReference type="InterPro" id="IPR014729">
    <property type="entry name" value="Rossmann-like_a/b/a_fold"/>
</dbReference>
<evidence type="ECO:0000313" key="2">
    <source>
        <dbReference type="EMBL" id="CAK7327328.1"/>
    </source>
</evidence>
<protein>
    <recommendedName>
        <fullName evidence="4">UspA domain-containing protein</fullName>
    </recommendedName>
</protein>
<dbReference type="AlphaFoldDB" id="A0AAV1R0A0"/>
<dbReference type="Gene3D" id="3.40.50.620">
    <property type="entry name" value="HUPs"/>
    <property type="match status" value="1"/>
</dbReference>
<feature type="compositionally biased region" description="Basic and acidic residues" evidence="1">
    <location>
        <begin position="184"/>
        <end position="195"/>
    </location>
</feature>
<feature type="region of interest" description="Disordered" evidence="1">
    <location>
        <begin position="178"/>
        <end position="201"/>
    </location>
</feature>
<reference evidence="2 3" key="1">
    <citation type="submission" date="2024-01" db="EMBL/GenBank/DDBJ databases">
        <authorList>
            <person name="Waweru B."/>
        </authorList>
    </citation>
    <scope>NUCLEOTIDE SEQUENCE [LARGE SCALE GENOMIC DNA]</scope>
</reference>
<evidence type="ECO:0008006" key="4">
    <source>
        <dbReference type="Google" id="ProtNLM"/>
    </source>
</evidence>
<comment type="caution">
    <text evidence="2">The sequence shown here is derived from an EMBL/GenBank/DDBJ whole genome shotgun (WGS) entry which is preliminary data.</text>
</comment>
<keyword evidence="3" id="KW-1185">Reference proteome</keyword>
<sequence>MHNGNNIFIKPIFYLKLSKPQLVGVGGRGVAAMGSEGAAKSRKVMVVADPSRESAGALQYALSHVVVENDELILLHVENSFSWRNSFSFLKISSLPPGPVPNLPEGGGGVGEGDFLEAMKQVCQIAQPKIPVRLERTQLMEKAKDKANAILNKSNLLGVDLLIIGQRRGFSTAILGKMTSSAPQEDHENDGERYKRSGGSGTKGLDTAEYLIKKSKCTCVAVQKRGQNAGYVLNTKTHKNFWLLA</sequence>
<name>A0AAV1R0A0_9ROSI</name>